<dbReference type="GO" id="GO:0000150">
    <property type="term" value="F:DNA strand exchange activity"/>
    <property type="evidence" value="ECO:0007669"/>
    <property type="project" value="InterPro"/>
</dbReference>
<dbReference type="InterPro" id="IPR036162">
    <property type="entry name" value="Resolvase-like_N_sf"/>
</dbReference>
<evidence type="ECO:0000256" key="2">
    <source>
        <dbReference type="ARBA" id="ARBA00023125"/>
    </source>
</evidence>
<dbReference type="OrthoDB" id="9786476at2"/>
<dbReference type="PANTHER" id="PTHR30461:SF19">
    <property type="entry name" value="SITE-SPECIFIC RECOMBINASE RESOLVASE FAMILY"/>
    <property type="match status" value="1"/>
</dbReference>
<dbReference type="GO" id="GO:0015074">
    <property type="term" value="P:DNA integration"/>
    <property type="evidence" value="ECO:0007669"/>
    <property type="project" value="UniProtKB-KW"/>
</dbReference>
<dbReference type="HOGENOM" id="CLU_010686_3_1_4"/>
<keyword evidence="2" id="KW-0238">DNA-binding</keyword>
<dbReference type="eggNOG" id="COG1961">
    <property type="taxonomic scope" value="Bacteria"/>
</dbReference>
<dbReference type="RefSeq" id="WP_012592903.1">
    <property type="nucleotide sequence ID" value="NC_011667.1"/>
</dbReference>
<feature type="domain" description="Resolvase/invertase-type recombinase catalytic" evidence="6">
    <location>
        <begin position="14"/>
        <end position="155"/>
    </location>
</feature>
<dbReference type="GO" id="GO:0003677">
    <property type="term" value="F:DNA binding"/>
    <property type="evidence" value="ECO:0007669"/>
    <property type="project" value="UniProtKB-KW"/>
</dbReference>
<keyword evidence="1" id="KW-0229">DNA integration</keyword>
<evidence type="ECO:0000256" key="3">
    <source>
        <dbReference type="ARBA" id="ARBA00023172"/>
    </source>
</evidence>
<organism evidence="7 8">
    <name type="scientific">Thauera aminoaromatica</name>
    <dbReference type="NCBI Taxonomy" id="164330"/>
    <lineage>
        <taxon>Bacteria</taxon>
        <taxon>Pseudomonadati</taxon>
        <taxon>Pseudomonadota</taxon>
        <taxon>Betaproteobacteria</taxon>
        <taxon>Rhodocyclales</taxon>
        <taxon>Zoogloeaceae</taxon>
        <taxon>Thauera</taxon>
    </lineage>
</organism>
<dbReference type="InterPro" id="IPR006119">
    <property type="entry name" value="Resolv_N"/>
</dbReference>
<dbReference type="AlphaFoldDB" id="B8F0D7"/>
<dbReference type="PROSITE" id="PS51736">
    <property type="entry name" value="RECOMBINASES_3"/>
    <property type="match status" value="1"/>
</dbReference>
<evidence type="ECO:0000259" key="6">
    <source>
        <dbReference type="PROSITE" id="PS51736"/>
    </source>
</evidence>
<dbReference type="CDD" id="cd03768">
    <property type="entry name" value="SR_ResInv"/>
    <property type="match status" value="1"/>
</dbReference>
<dbReference type="Pfam" id="PF00239">
    <property type="entry name" value="Resolvase"/>
    <property type="match status" value="1"/>
</dbReference>
<dbReference type="Pfam" id="PF13384">
    <property type="entry name" value="HTH_23"/>
    <property type="match status" value="1"/>
</dbReference>
<dbReference type="SMART" id="SM00857">
    <property type="entry name" value="Resolvase"/>
    <property type="match status" value="1"/>
</dbReference>
<keyword evidence="8" id="KW-1185">Reference proteome</keyword>
<protein>
    <submittedName>
        <fullName evidence="7">Resolvase domain protein</fullName>
    </submittedName>
</protein>
<dbReference type="PROSITE" id="PS00397">
    <property type="entry name" value="RECOMBINASES_1"/>
    <property type="match status" value="1"/>
</dbReference>
<evidence type="ECO:0000256" key="1">
    <source>
        <dbReference type="ARBA" id="ARBA00022908"/>
    </source>
</evidence>
<dbReference type="PANTHER" id="PTHR30461">
    <property type="entry name" value="DNA-INVERTASE FROM LAMBDOID PROPHAGE"/>
    <property type="match status" value="1"/>
</dbReference>
<evidence type="ECO:0000313" key="7">
    <source>
        <dbReference type="EMBL" id="ACK55103.1"/>
    </source>
</evidence>
<geneLocation type="plasmid" evidence="7 8">
    <name>pTha01</name>
</geneLocation>
<proteinExistence type="predicted"/>
<evidence type="ECO:0000256" key="5">
    <source>
        <dbReference type="PROSITE-ProRule" id="PRU10137"/>
    </source>
</evidence>
<name>B8F0D7_THASP</name>
<feature type="active site" description="O-(5'-phospho-DNA)-serine intermediate" evidence="4 5">
    <location>
        <position position="22"/>
    </location>
</feature>
<evidence type="ECO:0000313" key="8">
    <source>
        <dbReference type="Proteomes" id="UP000002186"/>
    </source>
</evidence>
<dbReference type="SUPFAM" id="SSF53041">
    <property type="entry name" value="Resolvase-like"/>
    <property type="match status" value="1"/>
</dbReference>
<dbReference type="InterPro" id="IPR006118">
    <property type="entry name" value="Recombinase_CS"/>
</dbReference>
<evidence type="ECO:0000256" key="4">
    <source>
        <dbReference type="PIRSR" id="PIRSR606118-50"/>
    </source>
</evidence>
<keyword evidence="7" id="KW-0614">Plasmid</keyword>
<reference evidence="8" key="1">
    <citation type="submission" date="2008-12" db="EMBL/GenBank/DDBJ databases">
        <title>Complete sequence of plasmid of Thauera sp. MZ1T.</title>
        <authorList>
            <consortium name="US DOE Joint Genome Institute"/>
            <person name="Lucas S."/>
            <person name="Copeland A."/>
            <person name="Lapidus A."/>
            <person name="Glavina del Rio T."/>
            <person name="Dalin E."/>
            <person name="Tice H."/>
            <person name="Bruce D."/>
            <person name="Goodwin L."/>
            <person name="Pitluck S."/>
            <person name="Sims D."/>
            <person name="Brettin T."/>
            <person name="Detter J.C."/>
            <person name="Han C."/>
            <person name="Larimer F."/>
            <person name="Land M."/>
            <person name="Hauser L."/>
            <person name="Kyrpides N."/>
            <person name="Mikhailova N."/>
            <person name="Sayler G.S."/>
        </authorList>
    </citation>
    <scope>NUCLEOTIDE SEQUENCE [LARGE SCALE GENOMIC DNA]</scope>
    <source>
        <strain evidence="8">MZ1T</strain>
        <plasmid evidence="8">pTha01</plasmid>
    </source>
</reference>
<gene>
    <name evidence="7" type="ordered locus">Tmz1t_2368</name>
</gene>
<accession>B8F0D7</accession>
<dbReference type="InterPro" id="IPR050639">
    <property type="entry name" value="SSR_resolvase"/>
</dbReference>
<dbReference type="EMBL" id="CP001282">
    <property type="protein sequence ID" value="ACK55103.1"/>
    <property type="molecule type" value="Genomic_DNA"/>
</dbReference>
<keyword evidence="3" id="KW-0233">DNA recombination</keyword>
<reference evidence="7 8" key="2">
    <citation type="journal article" date="2012" name="Stand. Genomic Sci.">
        <title>Complete genome sequence of Thauera aminoaromatica strain MZ1T.</title>
        <authorList>
            <person name="Jiang K."/>
            <person name="Sanseverino J."/>
            <person name="Chauhan A."/>
            <person name="Lucas S."/>
            <person name="Copeland A."/>
            <person name="Lapidus A."/>
            <person name="Del Rio T.G."/>
            <person name="Dalin E."/>
            <person name="Tice H."/>
            <person name="Bruce D."/>
            <person name="Goodwin L."/>
            <person name="Pitluck S."/>
            <person name="Sims D."/>
            <person name="Brettin T."/>
            <person name="Detter J.C."/>
            <person name="Han C."/>
            <person name="Chang Y.J."/>
            <person name="Larimer F."/>
            <person name="Land M."/>
            <person name="Hauser L."/>
            <person name="Kyrpides N.C."/>
            <person name="Mikhailova N."/>
            <person name="Moser S."/>
            <person name="Jegier P."/>
            <person name="Close D."/>
            <person name="Debruyn J.M."/>
            <person name="Wang Y."/>
            <person name="Layton A.C."/>
            <person name="Allen M.S."/>
            <person name="Sayler G.S."/>
        </authorList>
    </citation>
    <scope>NUCLEOTIDE SEQUENCE [LARGE SCALE GENOMIC DNA]</scope>
    <source>
        <strain evidence="7 8">MZ1T</strain>
        <plasmid evidence="7">pTha01</plasmid>
    </source>
</reference>
<sequence>MTNQADRTADPQGPTFAYLRVSTDAQDVANQKLGVLEYCAQQGFGAPALVEDTVSGKIDWRRRKIGELLAAMPPGSVLVAAEITRLARSTLQVLEMLKLAAEREISVHVVKSRLVLDGSLSSKITATVLALAGEIEREFISARTKEALLQKKASGVPLGRTPGHAAKLSLDEKAAEIDRYLALGLNRRAIAKLCGCSPNTFYRWLQRRRPELLAASEPSASSS</sequence>
<dbReference type="Proteomes" id="UP000002186">
    <property type="component" value="Plasmid pTha01"/>
</dbReference>
<dbReference type="Gene3D" id="3.40.50.1390">
    <property type="entry name" value="Resolvase, N-terminal catalytic domain"/>
    <property type="match status" value="1"/>
</dbReference>
<dbReference type="KEGG" id="tmz:Tmz1t_2368"/>